<dbReference type="Pfam" id="PF01810">
    <property type="entry name" value="LysE"/>
    <property type="match status" value="1"/>
</dbReference>
<keyword evidence="8" id="KW-1185">Reference proteome</keyword>
<organism evidence="7 8">
    <name type="scientific">Dactylosporangium fulvum</name>
    <dbReference type="NCBI Taxonomy" id="53359"/>
    <lineage>
        <taxon>Bacteria</taxon>
        <taxon>Bacillati</taxon>
        <taxon>Actinomycetota</taxon>
        <taxon>Actinomycetes</taxon>
        <taxon>Micromonosporales</taxon>
        <taxon>Micromonosporaceae</taxon>
        <taxon>Dactylosporangium</taxon>
    </lineage>
</organism>
<sequence>MRADAVAAFLVAILPLIAMPGASLTLLTQRVARDGARHALPVILGTVTGLYVHATLAAIGLSALVMRSSEVFTAVRLLGAAYLIGLGIVTWRTKPTATAADEPRQARRPAYLQALLGNVLNPKAAAIFLTLVPQFLDPAAAVFPQILVLATAQAALITVWLLGWAALISRARQSLRHATSGTILQRIAGAVLVALGIRTAIA</sequence>
<keyword evidence="3 6" id="KW-0812">Transmembrane</keyword>
<evidence type="ECO:0000256" key="1">
    <source>
        <dbReference type="ARBA" id="ARBA00004651"/>
    </source>
</evidence>
<feature type="transmembrane region" description="Helical" evidence="6">
    <location>
        <begin position="39"/>
        <end position="65"/>
    </location>
</feature>
<evidence type="ECO:0000256" key="4">
    <source>
        <dbReference type="ARBA" id="ARBA00022989"/>
    </source>
</evidence>
<proteinExistence type="predicted"/>
<name>A0ABY5WDU9_9ACTN</name>
<evidence type="ECO:0000256" key="2">
    <source>
        <dbReference type="ARBA" id="ARBA00022475"/>
    </source>
</evidence>
<dbReference type="RefSeq" id="WP_259866004.1">
    <property type="nucleotide sequence ID" value="NZ_BAAAST010000003.1"/>
</dbReference>
<evidence type="ECO:0000313" key="7">
    <source>
        <dbReference type="EMBL" id="UWP86636.1"/>
    </source>
</evidence>
<evidence type="ECO:0000256" key="6">
    <source>
        <dbReference type="SAM" id="Phobius"/>
    </source>
</evidence>
<evidence type="ECO:0000256" key="3">
    <source>
        <dbReference type="ARBA" id="ARBA00022692"/>
    </source>
</evidence>
<keyword evidence="2" id="KW-1003">Cell membrane</keyword>
<reference evidence="7" key="2">
    <citation type="submission" date="2022-09" db="EMBL/GenBank/DDBJ databases">
        <title>Biosynthetic gene clusters of Dactylosporangioum fulvum.</title>
        <authorList>
            <person name="Caradec T."/>
        </authorList>
    </citation>
    <scope>NUCLEOTIDE SEQUENCE</scope>
    <source>
        <strain evidence="7">NRRL B-16292</strain>
    </source>
</reference>
<feature type="transmembrane region" description="Helical" evidence="6">
    <location>
        <begin position="112"/>
        <end position="136"/>
    </location>
</feature>
<dbReference type="InterPro" id="IPR001123">
    <property type="entry name" value="LeuE-type"/>
</dbReference>
<gene>
    <name evidence="7" type="ORF">Dfulv_21305</name>
</gene>
<dbReference type="EMBL" id="CP073720">
    <property type="protein sequence ID" value="UWP86636.1"/>
    <property type="molecule type" value="Genomic_DNA"/>
</dbReference>
<feature type="transmembrane region" description="Helical" evidence="6">
    <location>
        <begin position="6"/>
        <end position="27"/>
    </location>
</feature>
<keyword evidence="5 6" id="KW-0472">Membrane</keyword>
<protein>
    <submittedName>
        <fullName evidence="7">LysE family translocator</fullName>
    </submittedName>
</protein>
<dbReference type="Proteomes" id="UP001059617">
    <property type="component" value="Chromosome"/>
</dbReference>
<evidence type="ECO:0000256" key="5">
    <source>
        <dbReference type="ARBA" id="ARBA00023136"/>
    </source>
</evidence>
<accession>A0ABY5WDU9</accession>
<evidence type="ECO:0000313" key="8">
    <source>
        <dbReference type="Proteomes" id="UP001059617"/>
    </source>
</evidence>
<feature type="transmembrane region" description="Helical" evidence="6">
    <location>
        <begin position="71"/>
        <end position="91"/>
    </location>
</feature>
<comment type="subcellular location">
    <subcellularLocation>
        <location evidence="1">Cell membrane</location>
        <topology evidence="1">Multi-pass membrane protein</topology>
    </subcellularLocation>
</comment>
<reference evidence="7" key="1">
    <citation type="submission" date="2021-04" db="EMBL/GenBank/DDBJ databases">
        <authorList>
            <person name="Hartkoorn R.C."/>
            <person name="Beaudoing E."/>
            <person name="Hot D."/>
        </authorList>
    </citation>
    <scope>NUCLEOTIDE SEQUENCE</scope>
    <source>
        <strain evidence="7">NRRL B-16292</strain>
    </source>
</reference>
<keyword evidence="4 6" id="KW-1133">Transmembrane helix</keyword>
<feature type="transmembrane region" description="Helical" evidence="6">
    <location>
        <begin position="142"/>
        <end position="162"/>
    </location>
</feature>
<dbReference type="PIRSF" id="PIRSF006324">
    <property type="entry name" value="LeuE"/>
    <property type="match status" value="1"/>
</dbReference>
<dbReference type="PANTHER" id="PTHR30086:SF20">
    <property type="entry name" value="ARGININE EXPORTER PROTEIN ARGO-RELATED"/>
    <property type="match status" value="1"/>
</dbReference>
<dbReference type="PANTHER" id="PTHR30086">
    <property type="entry name" value="ARGININE EXPORTER PROTEIN ARGO"/>
    <property type="match status" value="1"/>
</dbReference>